<reference evidence="1 2" key="1">
    <citation type="submission" date="2019-01" db="EMBL/GenBank/DDBJ databases">
        <title>Draft genomes of a novel of Aminipila strains.</title>
        <authorList>
            <person name="Ma S."/>
        </authorList>
    </citation>
    <scope>NUCLEOTIDE SEQUENCE [LARGE SCALE GENOMIC DNA]</scope>
    <source>
        <strain evidence="2">JN-39</strain>
    </source>
</reference>
<keyword evidence="2" id="KW-1185">Reference proteome</keyword>
<protein>
    <submittedName>
        <fullName evidence="1">Uncharacterized protein</fullName>
    </submittedName>
</protein>
<evidence type="ECO:0000313" key="2">
    <source>
        <dbReference type="Proteomes" id="UP000287601"/>
    </source>
</evidence>
<organism evidence="1 2">
    <name type="scientific">Aminipila luticellarii</name>
    <dbReference type="NCBI Taxonomy" id="2507160"/>
    <lineage>
        <taxon>Bacteria</taxon>
        <taxon>Bacillati</taxon>
        <taxon>Bacillota</taxon>
        <taxon>Clostridia</taxon>
        <taxon>Peptostreptococcales</taxon>
        <taxon>Anaerovoracaceae</taxon>
        <taxon>Aminipila</taxon>
    </lineage>
</organism>
<dbReference type="KEGG" id="amij:EQM06_08430"/>
<sequence>MTKISEKKSQGMCLAMAVVICILFTGAGRRYVVSEERFDKALSPALLAAVKEIPLKDLSFQDWTLKMDRGLKEKNSRDLNLLMEYRGAAYRLALTDKE</sequence>
<proteinExistence type="predicted"/>
<name>A0A410PWF0_9FIRM</name>
<dbReference type="RefSeq" id="WP_128745891.1">
    <property type="nucleotide sequence ID" value="NZ_CP035281.1"/>
</dbReference>
<dbReference type="AlphaFoldDB" id="A0A410PWF0"/>
<dbReference type="Proteomes" id="UP000287601">
    <property type="component" value="Chromosome"/>
</dbReference>
<dbReference type="EMBL" id="CP035281">
    <property type="protein sequence ID" value="QAT43245.1"/>
    <property type="molecule type" value="Genomic_DNA"/>
</dbReference>
<evidence type="ECO:0000313" key="1">
    <source>
        <dbReference type="EMBL" id="QAT43245.1"/>
    </source>
</evidence>
<gene>
    <name evidence="1" type="ORF">EQM06_08430</name>
</gene>
<accession>A0A410PWF0</accession>